<dbReference type="InterPro" id="IPR001433">
    <property type="entry name" value="OxRdtase_FAD/NAD-bd"/>
</dbReference>
<evidence type="ECO:0000256" key="2">
    <source>
        <dbReference type="ARBA" id="ARBA00022630"/>
    </source>
</evidence>
<comment type="caution">
    <text evidence="8">The sequence shown here is derived from an EMBL/GenBank/DDBJ whole genome shotgun (WGS) entry which is preliminary data.</text>
</comment>
<dbReference type="InterPro" id="IPR008333">
    <property type="entry name" value="Cbr1-like_FAD-bd_dom"/>
</dbReference>
<evidence type="ECO:0000256" key="4">
    <source>
        <dbReference type="ARBA" id="ARBA00023002"/>
    </source>
</evidence>
<dbReference type="OrthoDB" id="432685at2759"/>
<dbReference type="GO" id="GO:0016491">
    <property type="term" value="F:oxidoreductase activity"/>
    <property type="evidence" value="ECO:0007669"/>
    <property type="project" value="UniProtKB-KW"/>
</dbReference>
<evidence type="ECO:0000259" key="7">
    <source>
        <dbReference type="PROSITE" id="PS51384"/>
    </source>
</evidence>
<dbReference type="AlphaFoldDB" id="A0A9W6Z9R7"/>
<proteinExistence type="predicted"/>
<dbReference type="PRINTS" id="PR00406">
    <property type="entry name" value="CYTB5RDTASE"/>
</dbReference>
<feature type="transmembrane region" description="Helical" evidence="6">
    <location>
        <begin position="15"/>
        <end position="34"/>
    </location>
</feature>
<evidence type="ECO:0000313" key="8">
    <source>
        <dbReference type="EMBL" id="GMH47392.1"/>
    </source>
</evidence>
<feature type="binding site" evidence="5">
    <location>
        <position position="100"/>
    </location>
    <ligand>
        <name>FAD</name>
        <dbReference type="ChEBI" id="CHEBI:57692"/>
    </ligand>
</feature>
<feature type="binding site" evidence="5">
    <location>
        <position position="122"/>
    </location>
    <ligand>
        <name>FAD</name>
        <dbReference type="ChEBI" id="CHEBI:57692"/>
    </ligand>
</feature>
<dbReference type="Pfam" id="PF00175">
    <property type="entry name" value="NAD_binding_1"/>
    <property type="match status" value="1"/>
</dbReference>
<evidence type="ECO:0000313" key="9">
    <source>
        <dbReference type="Proteomes" id="UP001165122"/>
    </source>
</evidence>
<dbReference type="InterPro" id="IPR001834">
    <property type="entry name" value="CBR-like"/>
</dbReference>
<evidence type="ECO:0000256" key="5">
    <source>
        <dbReference type="PIRSR" id="PIRSR601834-1"/>
    </source>
</evidence>
<dbReference type="InterPro" id="IPR017927">
    <property type="entry name" value="FAD-bd_FR_type"/>
</dbReference>
<dbReference type="Gene3D" id="3.40.50.80">
    <property type="entry name" value="Nucleotide-binding domain of ferredoxin-NADP reductase (FNR) module"/>
    <property type="match status" value="1"/>
</dbReference>
<dbReference type="PANTHER" id="PTHR19370">
    <property type="entry name" value="NADH-CYTOCHROME B5 REDUCTASE"/>
    <property type="match status" value="1"/>
</dbReference>
<evidence type="ECO:0000256" key="1">
    <source>
        <dbReference type="ARBA" id="ARBA00001974"/>
    </source>
</evidence>
<dbReference type="EMBL" id="BRXW01000356">
    <property type="protein sequence ID" value="GMH47392.1"/>
    <property type="molecule type" value="Genomic_DNA"/>
</dbReference>
<feature type="domain" description="FAD-binding FR-type" evidence="7">
    <location>
        <begin position="44"/>
        <end position="147"/>
    </location>
</feature>
<keyword evidence="6" id="KW-1133">Transmembrane helix</keyword>
<reference evidence="9" key="1">
    <citation type="journal article" date="2023" name="Commun. Biol.">
        <title>Genome analysis of Parmales, the sister group of diatoms, reveals the evolutionary specialization of diatoms from phago-mixotrophs to photoautotrophs.</title>
        <authorList>
            <person name="Ban H."/>
            <person name="Sato S."/>
            <person name="Yoshikawa S."/>
            <person name="Yamada K."/>
            <person name="Nakamura Y."/>
            <person name="Ichinomiya M."/>
            <person name="Sato N."/>
            <person name="Blanc-Mathieu R."/>
            <person name="Endo H."/>
            <person name="Kuwata A."/>
            <person name="Ogata H."/>
        </authorList>
    </citation>
    <scope>NUCLEOTIDE SEQUENCE [LARGE SCALE GENOMIC DNA]</scope>
    <source>
        <strain evidence="9">NIES 3700</strain>
    </source>
</reference>
<dbReference type="InterPro" id="IPR017938">
    <property type="entry name" value="Riboflavin_synthase-like_b-brl"/>
</dbReference>
<dbReference type="Gene3D" id="2.40.30.10">
    <property type="entry name" value="Translation factors"/>
    <property type="match status" value="1"/>
</dbReference>
<keyword evidence="9" id="KW-1185">Reference proteome</keyword>
<name>A0A9W6Z9R7_9STRA</name>
<dbReference type="CDD" id="cd06183">
    <property type="entry name" value="cyt_b5_reduct_like"/>
    <property type="match status" value="1"/>
</dbReference>
<dbReference type="Proteomes" id="UP001165122">
    <property type="component" value="Unassembled WGS sequence"/>
</dbReference>
<organism evidence="8 9">
    <name type="scientific">Triparma laevis f. longispina</name>
    <dbReference type="NCBI Taxonomy" id="1714387"/>
    <lineage>
        <taxon>Eukaryota</taxon>
        <taxon>Sar</taxon>
        <taxon>Stramenopiles</taxon>
        <taxon>Ochrophyta</taxon>
        <taxon>Bolidophyceae</taxon>
        <taxon>Parmales</taxon>
        <taxon>Triparmaceae</taxon>
        <taxon>Triparma</taxon>
    </lineage>
</organism>
<keyword evidence="3 5" id="KW-0274">FAD</keyword>
<sequence length="294" mass="32795">MGFTDLVGSIPFETLLLYLSALLIPLLFSVYNLTQSDGSKYIKKEWGNYKVLERRVVSEGERPVIFLTIGARTKDLPTGSHVKIKIINPENPSKPIVKSYTPTRFDGSSCELMIRIYPLGSMTPSLYKLKVGDYINMVGPTGLHRYKGNGTFTHGKKVFDKIKKIGMIAGGTGVTPMIQVINKIIETPSDNTIVKLCCFNTLKEETLLESELREAEKRSDGRVEIEFYASRSDEGVDGKLSMRNLNAEGIIKLLDISPGEEESSIVLMCGPDGFVKHARKVLKEDGRIKKVMVW</sequence>
<keyword evidence="6" id="KW-0812">Transmembrane</keyword>
<gene>
    <name evidence="8" type="ORF">TrLO_g2695</name>
</gene>
<keyword evidence="2 5" id="KW-0285">Flavoprotein</keyword>
<keyword evidence="6" id="KW-0472">Membrane</keyword>
<evidence type="ECO:0000256" key="3">
    <source>
        <dbReference type="ARBA" id="ARBA00022827"/>
    </source>
</evidence>
<protein>
    <recommendedName>
        <fullName evidence="7">FAD-binding FR-type domain-containing protein</fullName>
    </recommendedName>
</protein>
<keyword evidence="4" id="KW-0560">Oxidoreductase</keyword>
<dbReference type="Pfam" id="PF00970">
    <property type="entry name" value="FAD_binding_6"/>
    <property type="match status" value="1"/>
</dbReference>
<accession>A0A9W6Z9R7</accession>
<dbReference type="InterPro" id="IPR039261">
    <property type="entry name" value="FNR_nucleotide-bd"/>
</dbReference>
<feature type="binding site" evidence="5">
    <location>
        <position position="175"/>
    </location>
    <ligand>
        <name>FAD</name>
        <dbReference type="ChEBI" id="CHEBI:57692"/>
    </ligand>
</feature>
<dbReference type="PROSITE" id="PS51384">
    <property type="entry name" value="FAD_FR"/>
    <property type="match status" value="1"/>
</dbReference>
<comment type="cofactor">
    <cofactor evidence="1 5">
        <name>FAD</name>
        <dbReference type="ChEBI" id="CHEBI:57692"/>
    </cofactor>
</comment>
<dbReference type="SUPFAM" id="SSF52343">
    <property type="entry name" value="Ferredoxin reductase-like, C-terminal NADP-linked domain"/>
    <property type="match status" value="1"/>
</dbReference>
<evidence type="ECO:0000256" key="6">
    <source>
        <dbReference type="SAM" id="Phobius"/>
    </source>
</evidence>
<dbReference type="SUPFAM" id="SSF63380">
    <property type="entry name" value="Riboflavin synthase domain-like"/>
    <property type="match status" value="1"/>
</dbReference>